<proteinExistence type="predicted"/>
<protein>
    <submittedName>
        <fullName evidence="1">Uncharacterized protein</fullName>
    </submittedName>
</protein>
<comment type="caution">
    <text evidence="1">The sequence shown here is derived from an EMBL/GenBank/DDBJ whole genome shotgun (WGS) entry which is preliminary data.</text>
</comment>
<dbReference type="EMBL" id="MDZA01000430">
    <property type="protein sequence ID" value="OGX82495.1"/>
    <property type="molecule type" value="Genomic_DNA"/>
</dbReference>
<sequence>METTFHLNANELDANFLEALKRLFVGKDIVINVADEVDTTDYLLSDADRKAVLFKSIQEAESGALVSVNLNDYRAQ</sequence>
<name>A0A1G1SV44_9BACT</name>
<organism evidence="1 2">
    <name type="scientific">Hymenobacter coccineus</name>
    <dbReference type="NCBI Taxonomy" id="1908235"/>
    <lineage>
        <taxon>Bacteria</taxon>
        <taxon>Pseudomonadati</taxon>
        <taxon>Bacteroidota</taxon>
        <taxon>Cytophagia</taxon>
        <taxon>Cytophagales</taxon>
        <taxon>Hymenobacteraceae</taxon>
        <taxon>Hymenobacter</taxon>
    </lineage>
</organism>
<dbReference type="AlphaFoldDB" id="A0A1G1SV44"/>
<evidence type="ECO:0000313" key="2">
    <source>
        <dbReference type="Proteomes" id="UP000177506"/>
    </source>
</evidence>
<gene>
    <name evidence="1" type="ORF">BEN49_13835</name>
</gene>
<dbReference type="RefSeq" id="WP_070746572.1">
    <property type="nucleotide sequence ID" value="NZ_MDZA01000430.1"/>
</dbReference>
<evidence type="ECO:0000313" key="1">
    <source>
        <dbReference type="EMBL" id="OGX82495.1"/>
    </source>
</evidence>
<accession>A0A1G1SV44</accession>
<keyword evidence="2" id="KW-1185">Reference proteome</keyword>
<dbReference type="Proteomes" id="UP000177506">
    <property type="component" value="Unassembled WGS sequence"/>
</dbReference>
<dbReference type="OrthoDB" id="886255at2"/>
<reference evidence="1 2" key="1">
    <citation type="submission" date="2016-08" db="EMBL/GenBank/DDBJ databases">
        <title>Hymenobacter coccineus sp. nov., Hymenobacter lapidarius sp. nov. and Hymenobacter glacialis sp. nov., isolated from Antarctic soil.</title>
        <authorList>
            <person name="Sedlacek I."/>
            <person name="Kralova S."/>
            <person name="Kyrova K."/>
            <person name="Maslanova I."/>
            <person name="Stankova E."/>
            <person name="Vrbovska V."/>
            <person name="Nemec M."/>
            <person name="Bartak M."/>
            <person name="Svec P."/>
            <person name="Busse H.-J."/>
            <person name="Pantucek R."/>
        </authorList>
    </citation>
    <scope>NUCLEOTIDE SEQUENCE [LARGE SCALE GENOMIC DNA]</scope>
    <source>
        <strain evidence="1 2">CCM 8649</strain>
    </source>
</reference>